<reference evidence="2" key="1">
    <citation type="submission" date="2016-12" db="EMBL/GenBank/DDBJ databases">
        <title>Genome sequence of Streptomyces antioxidans MUSC 164.</title>
        <authorList>
            <person name="Lee L.-H."/>
            <person name="Ser H.-L."/>
        </authorList>
    </citation>
    <scope>NUCLEOTIDE SEQUENCE [LARGE SCALE GENOMIC DNA]</scope>
    <source>
        <strain evidence="2">MUSC 164</strain>
    </source>
</reference>
<name>A0A1V4D2R5_9ACTN</name>
<proteinExistence type="predicted"/>
<dbReference type="Proteomes" id="UP000033615">
    <property type="component" value="Unassembled WGS sequence"/>
</dbReference>
<dbReference type="Gene3D" id="3.40.50.720">
    <property type="entry name" value="NAD(P)-binding Rossmann-like Domain"/>
    <property type="match status" value="1"/>
</dbReference>
<accession>A0A1V4D2R5</accession>
<dbReference type="InterPro" id="IPR001509">
    <property type="entry name" value="Epimerase_deHydtase"/>
</dbReference>
<sequence length="324" mass="34171">MILVTGGLGFIGSHTVQALLAAGEECVLVQRSSTEPPVGRFDAPVVVERADITDLSELLDVGTRHKITGVVHLAGSMPWPPDPEQPVEATRTAIGGLLNVLQAARDWGVRRVGVASTIGVYGGGGRGGEGEDGGAQGPLTEDMPVSLSSGHLIPTFKKVGELLNDHLADATGIEIINYRISGIWGPLEPHGPLFFAAPELIHAAVRGTGPDLSPLPGPAYAEDSLDLCYAKDAGRAIALLQLADRLNHRTYNVASGRATSNAEIIAAIKKVVPEARVDLPTGGTTPPRHLDITRIQQDTGYAPAYDTERAVAEYIAWLRAGNER</sequence>
<dbReference type="SUPFAM" id="SSF51735">
    <property type="entry name" value="NAD(P)-binding Rossmann-fold domains"/>
    <property type="match status" value="1"/>
</dbReference>
<dbReference type="Pfam" id="PF01370">
    <property type="entry name" value="Epimerase"/>
    <property type="match status" value="1"/>
</dbReference>
<dbReference type="InterPro" id="IPR036291">
    <property type="entry name" value="NAD(P)-bd_dom_sf"/>
</dbReference>
<dbReference type="AlphaFoldDB" id="A0A1V4D2R5"/>
<dbReference type="RefSeq" id="WP_046086759.1">
    <property type="nucleotide sequence ID" value="NZ_LAKD02000049.1"/>
</dbReference>
<evidence type="ECO:0000313" key="2">
    <source>
        <dbReference type="EMBL" id="OPF78131.1"/>
    </source>
</evidence>
<feature type="domain" description="NAD-dependent epimerase/dehydratase" evidence="1">
    <location>
        <begin position="2"/>
        <end position="254"/>
    </location>
</feature>
<keyword evidence="3" id="KW-1185">Reference proteome</keyword>
<evidence type="ECO:0000313" key="3">
    <source>
        <dbReference type="Proteomes" id="UP000033615"/>
    </source>
</evidence>
<gene>
    <name evidence="2" type="ORF">VT50_0220055</name>
</gene>
<protein>
    <submittedName>
        <fullName evidence="2">Epimerase</fullName>
    </submittedName>
</protein>
<evidence type="ECO:0000259" key="1">
    <source>
        <dbReference type="Pfam" id="PF01370"/>
    </source>
</evidence>
<organism evidence="2 3">
    <name type="scientific">Streptomyces antioxidans</name>
    <dbReference type="NCBI Taxonomy" id="1507734"/>
    <lineage>
        <taxon>Bacteria</taxon>
        <taxon>Bacillati</taxon>
        <taxon>Actinomycetota</taxon>
        <taxon>Actinomycetes</taxon>
        <taxon>Kitasatosporales</taxon>
        <taxon>Streptomycetaceae</taxon>
        <taxon>Streptomyces</taxon>
    </lineage>
</organism>
<dbReference type="EMBL" id="LAKD02000049">
    <property type="protein sequence ID" value="OPF78131.1"/>
    <property type="molecule type" value="Genomic_DNA"/>
</dbReference>
<dbReference type="InterPro" id="IPR050177">
    <property type="entry name" value="Lipid_A_modif_metabolic_enz"/>
</dbReference>
<comment type="caution">
    <text evidence="2">The sequence shown here is derived from an EMBL/GenBank/DDBJ whole genome shotgun (WGS) entry which is preliminary data.</text>
</comment>
<dbReference type="PANTHER" id="PTHR43245">
    <property type="entry name" value="BIFUNCTIONAL POLYMYXIN RESISTANCE PROTEIN ARNA"/>
    <property type="match status" value="1"/>
</dbReference>
<dbReference type="OrthoDB" id="9801785at2"/>